<name>D0W7Q0_NEILA</name>
<dbReference type="EMBL" id="ACEQ02000005">
    <property type="protein sequence ID" value="EEZ76435.1"/>
    <property type="molecule type" value="Genomic_DNA"/>
</dbReference>
<evidence type="ECO:0000313" key="1">
    <source>
        <dbReference type="EMBL" id="EEZ76435.1"/>
    </source>
</evidence>
<sequence length="134" mass="14504">MNAAEVGEAFDVFGIEVSEFAFVEAVITRALFVPGEKAQAFVEVALDGADVGLKFLGKLPDVEPFAGVEFVEDAAQTVGELFVFGAHVSGNQCCRLGKLYGTGMRGCVALRQPLIIFCKDYTVFLLFLKNFILI</sequence>
<dbReference type="Proteomes" id="UP000003843">
    <property type="component" value="Unassembled WGS sequence"/>
</dbReference>
<comment type="caution">
    <text evidence="1">The sequence shown here is derived from an EMBL/GenBank/DDBJ whole genome shotgun (WGS) entry which is preliminary data.</text>
</comment>
<protein>
    <submittedName>
        <fullName evidence="1">Uncharacterized protein</fullName>
    </submittedName>
</protein>
<accession>D0W7Q0</accession>
<gene>
    <name evidence="1" type="ORF">NEILACOT_03550</name>
</gene>
<organism evidence="1 2">
    <name type="scientific">Neisseria lactamica ATCC 23970</name>
    <dbReference type="NCBI Taxonomy" id="546265"/>
    <lineage>
        <taxon>Bacteria</taxon>
        <taxon>Pseudomonadati</taxon>
        <taxon>Pseudomonadota</taxon>
        <taxon>Betaproteobacteria</taxon>
        <taxon>Neisseriales</taxon>
        <taxon>Neisseriaceae</taxon>
        <taxon>Neisseria</taxon>
    </lineage>
</organism>
<dbReference type="AlphaFoldDB" id="D0W7Q0"/>
<proteinExistence type="predicted"/>
<evidence type="ECO:0000313" key="2">
    <source>
        <dbReference type="Proteomes" id="UP000003843"/>
    </source>
</evidence>
<reference evidence="1 2" key="1">
    <citation type="submission" date="2009-10" db="EMBL/GenBank/DDBJ databases">
        <authorList>
            <person name="Weinstock G."/>
            <person name="Sodergren E."/>
            <person name="Clifton S."/>
            <person name="Fulton L."/>
            <person name="Fulton B."/>
            <person name="Courtney L."/>
            <person name="Fronick C."/>
            <person name="Harrison M."/>
            <person name="Strong C."/>
            <person name="Farmer C."/>
            <person name="Delahaunty K."/>
            <person name="Markovic C."/>
            <person name="Hall O."/>
            <person name="Minx P."/>
            <person name="Tomlinson C."/>
            <person name="Mitreva M."/>
            <person name="Nelson J."/>
            <person name="Hou S."/>
            <person name="Wollam A."/>
            <person name="Pepin K.H."/>
            <person name="Johnson M."/>
            <person name="Bhonagiri V."/>
            <person name="Nash W.E."/>
            <person name="Warren W."/>
            <person name="Chinwalla A."/>
            <person name="Mardis E.R."/>
            <person name="Wilson R.K."/>
        </authorList>
    </citation>
    <scope>NUCLEOTIDE SEQUENCE [LARGE SCALE GENOMIC DNA]</scope>
    <source>
        <strain evidence="1 2">ATCC 23970</strain>
    </source>
</reference>